<evidence type="ECO:0000313" key="12">
    <source>
        <dbReference type="Proteomes" id="UP000318571"/>
    </source>
</evidence>
<dbReference type="InterPro" id="IPR026028">
    <property type="entry name" value="V-type_ATPase_116kDa_su_euka"/>
</dbReference>
<organism evidence="11 12">
    <name type="scientific">Tigriopus californicus</name>
    <name type="common">Marine copepod</name>
    <dbReference type="NCBI Taxonomy" id="6832"/>
    <lineage>
        <taxon>Eukaryota</taxon>
        <taxon>Metazoa</taxon>
        <taxon>Ecdysozoa</taxon>
        <taxon>Arthropoda</taxon>
        <taxon>Crustacea</taxon>
        <taxon>Multicrustacea</taxon>
        <taxon>Hexanauplia</taxon>
        <taxon>Copepoda</taxon>
        <taxon>Harpacticoida</taxon>
        <taxon>Harpacticidae</taxon>
        <taxon>Tigriopus</taxon>
    </lineage>
</organism>
<sequence>MLSETNVDTGAANTIPMSDLRNGSSARNGSAQTINNRSYSSSGQSCFSNMCSFGGNAVLFRSEPMSRCQLILQSEAAYNCIAELGELGLVQFVDLNPEVSSFQRKFVSEVKRCEEMERKMRYIQKEAMRDELPIHEPDENPPAPAPREMTELETSLSHLEKDLSDVTTNYVALKKNQQDLLEMKNLLSKADAFLSESSLQIADSAGDEETRNTDDAQLIDVRTDEGFSSMKFNITAGVIERSKMNSFERILWRVSKGNVFVRFSDIEDESAHGALLDKSVFMIFYQGEALKARVKKICEGYHAVVYPCPEKASERREMKYGVNTRLEDMKTVLNETEIHRRRLLETGARNLRLWFTKIRKIKAIYHCLNLFSFDVTQKALVAECWMPEHDIQVIQEALQRGADASGSTIPPILNSVAYVDEMPPTFNRLNKYTSGFQSLVDAYGVNSYREVNPAVYTIATFPFLFAVMFGDVGHGLIVLLAGIWMVMQENKLEKTAEKSEIFGIFFGGRYIILLMGLFSIYTGFIYNDIFSKSMNIFGSHWNYNETFQFPLKMEDSLMLDPGNRGQYQFTPYVFGVDPAWQSATNKITFLNGYKMKISLIFGLIHMVFGITLSLWNKVIKRSYADIFLEFIPQLYFIVAIFCYLIFMIMFKWVSYYADNATQDTNVWSEHCAPNLLITFINMMLFKAADPDPKLVAICQGKETYMYGGQYYIQVFLVISGVLMVPIMLFGKPIHTIMGKRLIDFRDLLFVADWFQFTCWLCHMLFGKPIHTIMGKRLIDFRDLLFVVELAQSLTYLFFPLPLGRRARRRNYEPMADNLLDAEEGPARDGDTDASVEIRNGQPGGRSAPVSSGHGGGEDSFSEIMIYQGIHTIEYVLGSVSHTASYLRLWALSLAHSQLSEVLWSMVMNIPLSTSNPFVAVPMLYVIFSFWAVCSVGILVVMEGLSAFLHTLRLHWVEFQS</sequence>
<gene>
    <name evidence="11" type="ORF">TCAL_03410</name>
</gene>
<evidence type="ECO:0000256" key="10">
    <source>
        <dbReference type="SAM" id="MobiDB-lite"/>
    </source>
</evidence>
<name>A0A553P219_TIGCA</name>
<dbReference type="PIRSF" id="PIRSF001293">
    <property type="entry name" value="ATP6V0A1"/>
    <property type="match status" value="1"/>
</dbReference>
<accession>A0A553P219</accession>
<evidence type="ECO:0000256" key="7">
    <source>
        <dbReference type="ARBA" id="ARBA00023065"/>
    </source>
</evidence>
<keyword evidence="4 9" id="KW-0812">Transmembrane</keyword>
<evidence type="ECO:0000313" key="11">
    <source>
        <dbReference type="EMBL" id="TRY71734.1"/>
    </source>
</evidence>
<evidence type="ECO:0000256" key="6">
    <source>
        <dbReference type="ARBA" id="ARBA00022989"/>
    </source>
</evidence>
<dbReference type="OMA" id="FVVFFHG"/>
<dbReference type="GO" id="GO:0000220">
    <property type="term" value="C:vacuolar proton-transporting V-type ATPase, V0 domain"/>
    <property type="evidence" value="ECO:0007669"/>
    <property type="project" value="InterPro"/>
</dbReference>
<feature type="transmembrane region" description="Helical" evidence="9">
    <location>
        <begin position="597"/>
        <end position="615"/>
    </location>
</feature>
<dbReference type="AlphaFoldDB" id="A0A553P219"/>
<dbReference type="Proteomes" id="UP000318571">
    <property type="component" value="Chromosome 7"/>
</dbReference>
<dbReference type="GO" id="GO:0007035">
    <property type="term" value="P:vacuolar acidification"/>
    <property type="evidence" value="ECO:0007669"/>
    <property type="project" value="TreeGrafter"/>
</dbReference>
<evidence type="ECO:0000256" key="5">
    <source>
        <dbReference type="ARBA" id="ARBA00022781"/>
    </source>
</evidence>
<comment type="caution">
    <text evidence="11">The sequence shown here is derived from an EMBL/GenBank/DDBJ whole genome shotgun (WGS) entry which is preliminary data.</text>
</comment>
<proteinExistence type="inferred from homology"/>
<dbReference type="PANTHER" id="PTHR11629">
    <property type="entry name" value="VACUOLAR PROTON ATPASES"/>
    <property type="match status" value="1"/>
</dbReference>
<dbReference type="Pfam" id="PF01496">
    <property type="entry name" value="V_ATPase_I"/>
    <property type="match status" value="1"/>
</dbReference>
<keyword evidence="3 9" id="KW-0813">Transport</keyword>
<dbReference type="GO" id="GO:0005886">
    <property type="term" value="C:plasma membrane"/>
    <property type="evidence" value="ECO:0007669"/>
    <property type="project" value="TreeGrafter"/>
</dbReference>
<feature type="region of interest" description="Disordered" evidence="10">
    <location>
        <begin position="129"/>
        <end position="155"/>
    </location>
</feature>
<dbReference type="PANTHER" id="PTHR11629:SF63">
    <property type="entry name" value="V-TYPE PROTON ATPASE SUBUNIT A"/>
    <property type="match status" value="1"/>
</dbReference>
<dbReference type="GO" id="GO:0051117">
    <property type="term" value="F:ATPase binding"/>
    <property type="evidence" value="ECO:0007669"/>
    <property type="project" value="TreeGrafter"/>
</dbReference>
<dbReference type="InterPro" id="IPR002490">
    <property type="entry name" value="V-ATPase_116kDa_su"/>
</dbReference>
<keyword evidence="6 9" id="KW-1133">Transmembrane helix</keyword>
<protein>
    <recommendedName>
        <fullName evidence="9">V-type proton ATPase subunit a</fullName>
    </recommendedName>
</protein>
<keyword evidence="5 9" id="KW-0375">Hydrogen ion transport</keyword>
<evidence type="ECO:0000256" key="3">
    <source>
        <dbReference type="ARBA" id="ARBA00022448"/>
    </source>
</evidence>
<dbReference type="STRING" id="6832.A0A553P219"/>
<feature type="region of interest" description="Disordered" evidence="10">
    <location>
        <begin position="1"/>
        <end position="36"/>
    </location>
</feature>
<feature type="compositionally biased region" description="Basic and acidic residues" evidence="10">
    <location>
        <begin position="129"/>
        <end position="138"/>
    </location>
</feature>
<evidence type="ECO:0000256" key="8">
    <source>
        <dbReference type="ARBA" id="ARBA00023136"/>
    </source>
</evidence>
<dbReference type="EMBL" id="VCGU01000008">
    <property type="protein sequence ID" value="TRY71734.1"/>
    <property type="molecule type" value="Genomic_DNA"/>
</dbReference>
<evidence type="ECO:0000256" key="9">
    <source>
        <dbReference type="RuleBase" id="RU361189"/>
    </source>
</evidence>
<keyword evidence="12" id="KW-1185">Reference proteome</keyword>
<evidence type="ECO:0000256" key="2">
    <source>
        <dbReference type="ARBA" id="ARBA00009904"/>
    </source>
</evidence>
<feature type="non-terminal residue" evidence="11">
    <location>
        <position position="960"/>
    </location>
</feature>
<feature type="transmembrane region" description="Helical" evidence="9">
    <location>
        <begin position="710"/>
        <end position="730"/>
    </location>
</feature>
<comment type="similarity">
    <text evidence="2 9">Belongs to the V-ATPase 116 kDa subunit family.</text>
</comment>
<feature type="region of interest" description="Disordered" evidence="10">
    <location>
        <begin position="821"/>
        <end position="856"/>
    </location>
</feature>
<feature type="transmembrane region" description="Helical" evidence="9">
    <location>
        <begin position="627"/>
        <end position="650"/>
    </location>
</feature>
<reference evidence="11 12" key="1">
    <citation type="journal article" date="2018" name="Nat. Ecol. Evol.">
        <title>Genomic signatures of mitonuclear coevolution across populations of Tigriopus californicus.</title>
        <authorList>
            <person name="Barreto F.S."/>
            <person name="Watson E.T."/>
            <person name="Lima T.G."/>
            <person name="Willett C.S."/>
            <person name="Edmands S."/>
            <person name="Li W."/>
            <person name="Burton R.S."/>
        </authorList>
    </citation>
    <scope>NUCLEOTIDE SEQUENCE [LARGE SCALE GENOMIC DNA]</scope>
    <source>
        <strain evidence="11 12">San Diego</strain>
    </source>
</reference>
<feature type="transmembrane region" description="Helical" evidence="9">
    <location>
        <begin position="507"/>
        <end position="526"/>
    </location>
</feature>
<feature type="transmembrane region" description="Helical" evidence="9">
    <location>
        <begin position="918"/>
        <end position="941"/>
    </location>
</feature>
<keyword evidence="8 9" id="KW-0472">Membrane</keyword>
<evidence type="ECO:0000256" key="1">
    <source>
        <dbReference type="ARBA" id="ARBA00004141"/>
    </source>
</evidence>
<dbReference type="GO" id="GO:0046961">
    <property type="term" value="F:proton-transporting ATPase activity, rotational mechanism"/>
    <property type="evidence" value="ECO:0007669"/>
    <property type="project" value="InterPro"/>
</dbReference>
<keyword evidence="7 9" id="KW-0406">Ion transport</keyword>
<feature type="transmembrane region" description="Helical" evidence="9">
    <location>
        <begin position="463"/>
        <end position="486"/>
    </location>
</feature>
<comment type="function">
    <text evidence="9">Essential component of the vacuolar proton pump (V-ATPase), a multimeric enzyme that catalyzes the translocation of protons across the membranes. Required for assembly and activity of the V-ATPase.</text>
</comment>
<comment type="subcellular location">
    <subcellularLocation>
        <location evidence="1">Membrane</location>
        <topology evidence="1">Multi-pass membrane protein</topology>
    </subcellularLocation>
</comment>
<evidence type="ECO:0000256" key="4">
    <source>
        <dbReference type="ARBA" id="ARBA00022692"/>
    </source>
</evidence>